<dbReference type="Proteomes" id="UP000027222">
    <property type="component" value="Unassembled WGS sequence"/>
</dbReference>
<keyword evidence="2" id="KW-1185">Reference proteome</keyword>
<protein>
    <recommendedName>
        <fullName evidence="3">F-box domain-containing protein</fullName>
    </recommendedName>
</protein>
<evidence type="ECO:0000313" key="1">
    <source>
        <dbReference type="EMBL" id="KDR84555.1"/>
    </source>
</evidence>
<sequence length="501" mass="56010">MLDSNPPSFRIHLTDHSGPIVNLDNDTLWYIFSLSANMELHFEQPEDTVPALLTLRYISQICSSWRELAIESPSLWSRVLDVNLLSQEGADWRNEVIRRTGTALLDVKAQNYDPSLPLALNSLEWLLNAHWSRIRSLVLALDNLNFSPDEEPWFRLFGRPAPSLEIFIFLGEFFTPPTFVLFSNTAPALRSLSAAHMRLNLTTFRTPKLCHLVIHSPVSTLDLLNALSQMPVLESLETDSHQPFIPVQVAQNPLPVATLPRLTQIKFEVVDCADVSLSVLAHIIPAKGCLLHFFATYQEETPGDHTGTILSTYLKHYSTGFSPITNLKLAFYEKLIIFNLVKPSAKGFSFGLNSDAGNFSEHIISVLFSAVSTIGLITIKTLTLNHSIKDAYSKRFTEFIFALVSVEELRISNFSLNLLHTRLLSSKVVAFPRLKAIYLDSVYGLDQLSEVAELVNGRMELGVPLKTLTLSMEVGLSTSGHDEIQTFRNAVVGVNVIITTY</sequence>
<dbReference type="OrthoDB" id="2665954at2759"/>
<dbReference type="EMBL" id="KL142368">
    <property type="protein sequence ID" value="KDR84555.1"/>
    <property type="molecule type" value="Genomic_DNA"/>
</dbReference>
<accession>A0A067TMW8</accession>
<dbReference type="Gene3D" id="1.20.1280.50">
    <property type="match status" value="1"/>
</dbReference>
<proteinExistence type="predicted"/>
<dbReference type="AlphaFoldDB" id="A0A067TMW8"/>
<gene>
    <name evidence="1" type="ORF">GALMADRAFT_237461</name>
</gene>
<dbReference type="HOGENOM" id="CLU_030662_0_0_1"/>
<name>A0A067TMW8_GALM3</name>
<evidence type="ECO:0008006" key="3">
    <source>
        <dbReference type="Google" id="ProtNLM"/>
    </source>
</evidence>
<reference evidence="2" key="1">
    <citation type="journal article" date="2014" name="Proc. Natl. Acad. Sci. U.S.A.">
        <title>Extensive sampling of basidiomycete genomes demonstrates inadequacy of the white-rot/brown-rot paradigm for wood decay fungi.</title>
        <authorList>
            <person name="Riley R."/>
            <person name="Salamov A.A."/>
            <person name="Brown D.W."/>
            <person name="Nagy L.G."/>
            <person name="Floudas D."/>
            <person name="Held B.W."/>
            <person name="Levasseur A."/>
            <person name="Lombard V."/>
            <person name="Morin E."/>
            <person name="Otillar R."/>
            <person name="Lindquist E.A."/>
            <person name="Sun H."/>
            <person name="LaButti K.M."/>
            <person name="Schmutz J."/>
            <person name="Jabbour D."/>
            <person name="Luo H."/>
            <person name="Baker S.E."/>
            <person name="Pisabarro A.G."/>
            <person name="Walton J.D."/>
            <person name="Blanchette R.A."/>
            <person name="Henrissat B."/>
            <person name="Martin F."/>
            <person name="Cullen D."/>
            <person name="Hibbett D.S."/>
            <person name="Grigoriev I.V."/>
        </authorList>
    </citation>
    <scope>NUCLEOTIDE SEQUENCE [LARGE SCALE GENOMIC DNA]</scope>
    <source>
        <strain evidence="2">CBS 339.88</strain>
    </source>
</reference>
<evidence type="ECO:0000313" key="2">
    <source>
        <dbReference type="Proteomes" id="UP000027222"/>
    </source>
</evidence>
<organism evidence="1 2">
    <name type="scientific">Galerina marginata (strain CBS 339.88)</name>
    <dbReference type="NCBI Taxonomy" id="685588"/>
    <lineage>
        <taxon>Eukaryota</taxon>
        <taxon>Fungi</taxon>
        <taxon>Dikarya</taxon>
        <taxon>Basidiomycota</taxon>
        <taxon>Agaricomycotina</taxon>
        <taxon>Agaricomycetes</taxon>
        <taxon>Agaricomycetidae</taxon>
        <taxon>Agaricales</taxon>
        <taxon>Agaricineae</taxon>
        <taxon>Strophariaceae</taxon>
        <taxon>Galerina</taxon>
    </lineage>
</organism>